<evidence type="ECO:0000256" key="4">
    <source>
        <dbReference type="ARBA" id="ARBA00034617"/>
    </source>
</evidence>
<dbReference type="GO" id="GO:0005737">
    <property type="term" value="C:cytoplasm"/>
    <property type="evidence" value="ECO:0007669"/>
    <property type="project" value="TreeGrafter"/>
</dbReference>
<dbReference type="eggNOG" id="KOG0351">
    <property type="taxonomic scope" value="Eukaryota"/>
</dbReference>
<evidence type="ECO:0000256" key="2">
    <source>
        <dbReference type="ARBA" id="ARBA00022741"/>
    </source>
</evidence>
<keyword evidence="9" id="KW-1185">Reference proteome</keyword>
<gene>
    <name evidence="8" type="ORF">SCHCODRAFT_235730</name>
</gene>
<dbReference type="InParanoid" id="D8QAS7"/>
<evidence type="ECO:0000313" key="9">
    <source>
        <dbReference type="Proteomes" id="UP000007431"/>
    </source>
</evidence>
<evidence type="ECO:0000259" key="7">
    <source>
        <dbReference type="PROSITE" id="PS51192"/>
    </source>
</evidence>
<accession>D8QAS7</accession>
<dbReference type="SUPFAM" id="SSF52540">
    <property type="entry name" value="P-loop containing nucleoside triphosphate hydrolases"/>
    <property type="match status" value="1"/>
</dbReference>
<proteinExistence type="inferred from homology"/>
<feature type="compositionally biased region" description="Polar residues" evidence="6">
    <location>
        <begin position="637"/>
        <end position="646"/>
    </location>
</feature>
<dbReference type="GO" id="GO:0000724">
    <property type="term" value="P:double-strand break repair via homologous recombination"/>
    <property type="evidence" value="ECO:0007669"/>
    <property type="project" value="TreeGrafter"/>
</dbReference>
<feature type="compositionally biased region" description="Polar residues" evidence="6">
    <location>
        <begin position="672"/>
        <end position="688"/>
    </location>
</feature>
<evidence type="ECO:0000256" key="1">
    <source>
        <dbReference type="ARBA" id="ARBA00005446"/>
    </source>
</evidence>
<dbReference type="VEuPathDB" id="FungiDB:SCHCODRAFT_02693940"/>
<dbReference type="AlphaFoldDB" id="D8QAS7"/>
<dbReference type="CDD" id="cd17920">
    <property type="entry name" value="DEXHc_RecQ"/>
    <property type="match status" value="1"/>
</dbReference>
<feature type="domain" description="Helicase ATP-binding" evidence="7">
    <location>
        <begin position="31"/>
        <end position="208"/>
    </location>
</feature>
<dbReference type="GO" id="GO:0043138">
    <property type="term" value="F:3'-5' DNA helicase activity"/>
    <property type="evidence" value="ECO:0007669"/>
    <property type="project" value="UniProtKB-EC"/>
</dbReference>
<dbReference type="Proteomes" id="UP000007431">
    <property type="component" value="Unassembled WGS sequence"/>
</dbReference>
<dbReference type="GO" id="GO:0005524">
    <property type="term" value="F:ATP binding"/>
    <property type="evidence" value="ECO:0007669"/>
    <property type="project" value="UniProtKB-KW"/>
</dbReference>
<dbReference type="InterPro" id="IPR014001">
    <property type="entry name" value="Helicase_ATP-bd"/>
</dbReference>
<dbReference type="OMA" id="HEYAPAT"/>
<dbReference type="InterPro" id="IPR011545">
    <property type="entry name" value="DEAD/DEAH_box_helicase_dom"/>
</dbReference>
<name>D8QAS7_SCHCM</name>
<comment type="similarity">
    <text evidence="1">Belongs to the helicase family. RecQ subfamily.</text>
</comment>
<dbReference type="SMART" id="SM00487">
    <property type="entry name" value="DEXDc"/>
    <property type="match status" value="1"/>
</dbReference>
<dbReference type="EMBL" id="GL377308">
    <property type="protein sequence ID" value="EFI95042.1"/>
    <property type="molecule type" value="Genomic_DNA"/>
</dbReference>
<dbReference type="EC" id="5.6.2.4" evidence="5"/>
<dbReference type="SMART" id="SM00490">
    <property type="entry name" value="HELICc"/>
    <property type="match status" value="1"/>
</dbReference>
<dbReference type="InterPro" id="IPR027417">
    <property type="entry name" value="P-loop_NTPase"/>
</dbReference>
<keyword evidence="2" id="KW-0547">Nucleotide-binding</keyword>
<reference evidence="8 9" key="1">
    <citation type="journal article" date="2010" name="Nat. Biotechnol.">
        <title>Genome sequence of the model mushroom Schizophyllum commune.</title>
        <authorList>
            <person name="Ohm R.A."/>
            <person name="de Jong J.F."/>
            <person name="Lugones L.G."/>
            <person name="Aerts A."/>
            <person name="Kothe E."/>
            <person name="Stajich J.E."/>
            <person name="de Vries R.P."/>
            <person name="Record E."/>
            <person name="Levasseur A."/>
            <person name="Baker S.E."/>
            <person name="Bartholomew K.A."/>
            <person name="Coutinho P.M."/>
            <person name="Erdmann S."/>
            <person name="Fowler T.J."/>
            <person name="Gathman A.C."/>
            <person name="Lombard V."/>
            <person name="Henrissat B."/>
            <person name="Knabe N."/>
            <person name="Kuees U."/>
            <person name="Lilly W.W."/>
            <person name="Lindquist E."/>
            <person name="Lucas S."/>
            <person name="Magnuson J.K."/>
            <person name="Piumi F."/>
            <person name="Raudaskoski M."/>
            <person name="Salamov A."/>
            <person name="Schmutz J."/>
            <person name="Schwarze F.W.M.R."/>
            <person name="vanKuyk P.A."/>
            <person name="Horton J.S."/>
            <person name="Grigoriev I.V."/>
            <person name="Woesten H.A.B."/>
        </authorList>
    </citation>
    <scope>NUCLEOTIDE SEQUENCE [LARGE SCALE GENOMIC DNA]</scope>
    <source>
        <strain evidence="9">H4-8 / FGSC 9210</strain>
    </source>
</reference>
<dbReference type="GO" id="GO:0005634">
    <property type="term" value="C:nucleus"/>
    <property type="evidence" value="ECO:0007669"/>
    <property type="project" value="TreeGrafter"/>
</dbReference>
<sequence length="904" mass="99315">MSSQALEDLRSRMQNQLLCGQEPRPFQLRLAQAQEEGQDAICQAATGQGKTVVASAPYVLEKNADRTTLVISPLIALQNEMVRTFQNEHGVTATALNSSVDEDSQLQMKRIVRGDFRIVLLSPEMLWSQSFFNKVLRNPKFARKIYSVVVDEAHCVSFWGADFRKEYGRIGAIRAFLSRDIPIIAVSATLTRRVRRNVVDTLQLNRSSARPYLWLNAGNDRPNVAYIVRPIHHTLDSYHDLDFVIPPAANTLDDIPKTWIYADNINTGHKIVQHLRELAPAHLRDGIRCFNAVLTTEYREQALEDFRNGKIRILGCNVPDIEFVIQYKLPASSSALKQRLGRAGRALPAAFGILLVEKSAYDKVIATRADSDDIPSGSPQAPKLSGDDLKEYAGAHGVHRGSESGCTDELPPSTWRQLPIAEDDTTEGLYHLVQTTDCRRKTLKTVFENERPDEKGTGPCCDICSPWLLDRARPRKETGRGEVEIRLGYEKEVSREWWNMIDDWREEKARTDPVYGAMGASCLLSKDIIDKIARLKRHTGRLREFVQKVLRSDWPFWDALGQELLEYTLSCASRLDNPTTSTTDTAHVPPAPARPAKRATATQRKPKKAKTQPPPTETSGPAQPFHRPPSPLYGENVLSSTNTPSAASPVVRGPSTIPRGRDGGRSPLAALKQNTSSNASGTAPQTSAKRPPARGAIQPRKRRKTGDQEPAASAAGPSRQTPTPVSARNGFGAASQFGREAYAQGAAPSYPCTPLPPPRQHLGAAIHTPGMATTHLMAYPQSRSPHIRPMSISQASRPLSTIPNTPLSVHGPNNPLSAPSLATTPSQLHTPNKVAQIMPKLGSVIQPDSMQLANVCALRELGGQDCFVGKALSPAILCYSISTDGRMHIHQVLQRASVLCLCEG</sequence>
<dbReference type="PANTHER" id="PTHR13710">
    <property type="entry name" value="DNA HELICASE RECQ FAMILY MEMBER"/>
    <property type="match status" value="1"/>
</dbReference>
<comment type="catalytic activity">
    <reaction evidence="4">
        <text>Couples ATP hydrolysis with the unwinding of duplex DNA by translocating in the 3'-5' direction.</text>
        <dbReference type="EC" id="5.6.2.4"/>
    </reaction>
</comment>
<dbReference type="GO" id="GO:0003676">
    <property type="term" value="F:nucleic acid binding"/>
    <property type="evidence" value="ECO:0007669"/>
    <property type="project" value="InterPro"/>
</dbReference>
<dbReference type="GO" id="GO:0009378">
    <property type="term" value="F:four-way junction helicase activity"/>
    <property type="evidence" value="ECO:0007669"/>
    <property type="project" value="TreeGrafter"/>
</dbReference>
<dbReference type="InterPro" id="IPR001650">
    <property type="entry name" value="Helicase_C-like"/>
</dbReference>
<keyword evidence="3" id="KW-0067">ATP-binding</keyword>
<dbReference type="STRING" id="578458.D8QAS7"/>
<dbReference type="HOGENOM" id="CLU_320828_0_0_1"/>
<evidence type="ECO:0000256" key="5">
    <source>
        <dbReference type="ARBA" id="ARBA00034808"/>
    </source>
</evidence>
<protein>
    <recommendedName>
        <fullName evidence="5">DNA 3'-5' helicase</fullName>
        <ecNumber evidence="5">5.6.2.4</ecNumber>
    </recommendedName>
</protein>
<dbReference type="Pfam" id="PF00270">
    <property type="entry name" value="DEAD"/>
    <property type="match status" value="1"/>
</dbReference>
<dbReference type="Gene3D" id="3.40.50.300">
    <property type="entry name" value="P-loop containing nucleotide triphosphate hydrolases"/>
    <property type="match status" value="2"/>
</dbReference>
<feature type="region of interest" description="Disordered" evidence="6">
    <location>
        <begin position="578"/>
        <end position="731"/>
    </location>
</feature>
<dbReference type="GO" id="GO:0005694">
    <property type="term" value="C:chromosome"/>
    <property type="evidence" value="ECO:0007669"/>
    <property type="project" value="TreeGrafter"/>
</dbReference>
<evidence type="ECO:0000313" key="8">
    <source>
        <dbReference type="EMBL" id="EFI95042.1"/>
    </source>
</evidence>
<evidence type="ECO:0000256" key="3">
    <source>
        <dbReference type="ARBA" id="ARBA00022840"/>
    </source>
</evidence>
<dbReference type="Pfam" id="PF00271">
    <property type="entry name" value="Helicase_C"/>
    <property type="match status" value="1"/>
</dbReference>
<dbReference type="PROSITE" id="PS51192">
    <property type="entry name" value="HELICASE_ATP_BIND_1"/>
    <property type="match status" value="1"/>
</dbReference>
<organism evidence="9">
    <name type="scientific">Schizophyllum commune (strain H4-8 / FGSC 9210)</name>
    <name type="common">Split gill fungus</name>
    <dbReference type="NCBI Taxonomy" id="578458"/>
    <lineage>
        <taxon>Eukaryota</taxon>
        <taxon>Fungi</taxon>
        <taxon>Dikarya</taxon>
        <taxon>Basidiomycota</taxon>
        <taxon>Agaricomycotina</taxon>
        <taxon>Agaricomycetes</taxon>
        <taxon>Agaricomycetidae</taxon>
        <taxon>Agaricales</taxon>
        <taxon>Schizophyllaceae</taxon>
        <taxon>Schizophyllum</taxon>
    </lineage>
</organism>
<dbReference type="PANTHER" id="PTHR13710:SF120">
    <property type="entry name" value="BIFUNCTIONAL 3'-5' EXONUCLEASE_ATP-DEPENDENT HELICASE WRN"/>
    <property type="match status" value="1"/>
</dbReference>
<evidence type="ECO:0000256" key="6">
    <source>
        <dbReference type="SAM" id="MobiDB-lite"/>
    </source>
</evidence>